<dbReference type="EMBL" id="KP136319">
    <property type="protein sequence ID" value="AJF96834.1"/>
    <property type="molecule type" value="Genomic_DNA"/>
</dbReference>
<dbReference type="GeneID" id="23461751"/>
<evidence type="ECO:0000256" key="1">
    <source>
        <dbReference type="SAM" id="Phobius"/>
    </source>
</evidence>
<dbReference type="KEGG" id="vg:23461751"/>
<name>A0A0B5J069_9VIRU</name>
<reference evidence="2 3" key="1">
    <citation type="journal article" date="2015" name="Parasitol. Res.">
        <title>Viruses in close associations with free-living amoebae.</title>
        <authorList>
            <person name="Scheid P."/>
        </authorList>
    </citation>
    <scope>NUCLEOTIDE SEQUENCE [LARGE SCALE GENOMIC DNA]</scope>
    <source>
        <strain evidence="2">KlaHel</strain>
    </source>
</reference>
<accession>A0A0B5J069</accession>
<sequence>MLAARDRRVRGGGGVAAATSASVCAACVRLVLVASLGVLLCTWAYALEPWNNPTARALADDIRHRVTPGGTPPDQRLWAAASRCDADLVRSLLAAGASARFDRGGEYGTPLHAVALASATARGDCIDTAAALLRVGADPYAVAAGRTALDVALAQDRLSAVSGSRAVRGSPLGLFLVSAIDGQRARALSHRA</sequence>
<dbReference type="RefSeq" id="YP_009119069.1">
    <property type="nucleotide sequence ID" value="NC_026440.1"/>
</dbReference>
<evidence type="ECO:0000313" key="3">
    <source>
        <dbReference type="Proteomes" id="UP000202511"/>
    </source>
</evidence>
<keyword evidence="1" id="KW-0812">Transmembrane</keyword>
<keyword evidence="1" id="KW-1133">Transmembrane helix</keyword>
<dbReference type="SUPFAM" id="SSF48403">
    <property type="entry name" value="Ankyrin repeat"/>
    <property type="match status" value="1"/>
</dbReference>
<keyword evidence="1" id="KW-0472">Membrane</keyword>
<protein>
    <submittedName>
        <fullName evidence="2">Ankyrin repeat protein</fullName>
    </submittedName>
</protein>
<proteinExistence type="predicted"/>
<dbReference type="Gene3D" id="1.25.40.20">
    <property type="entry name" value="Ankyrin repeat-containing domain"/>
    <property type="match status" value="1"/>
</dbReference>
<dbReference type="InterPro" id="IPR036770">
    <property type="entry name" value="Ankyrin_rpt-contain_sf"/>
</dbReference>
<organism evidence="2 3">
    <name type="scientific">Pandoravirus inopinatum</name>
    <dbReference type="NCBI Taxonomy" id="1605721"/>
    <lineage>
        <taxon>Viruses</taxon>
        <taxon>Pandoravirus</taxon>
    </lineage>
</organism>
<evidence type="ECO:0000313" key="2">
    <source>
        <dbReference type="EMBL" id="AJF96834.1"/>
    </source>
</evidence>
<feature type="transmembrane region" description="Helical" evidence="1">
    <location>
        <begin position="21"/>
        <end position="46"/>
    </location>
</feature>
<dbReference type="Proteomes" id="UP000202511">
    <property type="component" value="Segment"/>
</dbReference>